<feature type="coiled-coil region" evidence="1">
    <location>
        <begin position="84"/>
        <end position="111"/>
    </location>
</feature>
<sequence>MADLSKESESTVRRLLRNGQLDTVPDSKPCHLTAESVHAYLRKRLADGPQLPEGVDKSSAPNLRPPSFGHSANADAQIAGLQTVADLQDQVVRLEEENERFRNTILALRQTGSILLDDLGAYTSPKIPNS</sequence>
<dbReference type="RefSeq" id="WP_276763197.1">
    <property type="nucleotide sequence ID" value="NZ_SSGD01000157.1"/>
</dbReference>
<dbReference type="EMBL" id="SSGD01000157">
    <property type="protein sequence ID" value="TXI50298.1"/>
    <property type="molecule type" value="Genomic_DNA"/>
</dbReference>
<keyword evidence="1" id="KW-0175">Coiled coil</keyword>
<protein>
    <submittedName>
        <fullName evidence="3">Uncharacterized protein</fullName>
    </submittedName>
</protein>
<evidence type="ECO:0000256" key="1">
    <source>
        <dbReference type="SAM" id="Coils"/>
    </source>
</evidence>
<dbReference type="AlphaFoldDB" id="A0A5C7XLS8"/>
<comment type="caution">
    <text evidence="3">The sequence shown here is derived from an EMBL/GenBank/DDBJ whole genome shotgun (WGS) entry which is preliminary data.</text>
</comment>
<organism evidence="3 4">
    <name type="scientific">Mycolicibacter arupensis</name>
    <dbReference type="NCBI Taxonomy" id="342002"/>
    <lineage>
        <taxon>Bacteria</taxon>
        <taxon>Bacillati</taxon>
        <taxon>Actinomycetota</taxon>
        <taxon>Actinomycetes</taxon>
        <taxon>Mycobacteriales</taxon>
        <taxon>Mycobacteriaceae</taxon>
        <taxon>Mycolicibacter</taxon>
    </lineage>
</organism>
<accession>A0A5C7XLS8</accession>
<evidence type="ECO:0000313" key="4">
    <source>
        <dbReference type="Proteomes" id="UP000321797"/>
    </source>
</evidence>
<proteinExistence type="predicted"/>
<evidence type="ECO:0000256" key="2">
    <source>
        <dbReference type="SAM" id="MobiDB-lite"/>
    </source>
</evidence>
<gene>
    <name evidence="3" type="ORF">E6Q54_21490</name>
</gene>
<reference evidence="3 4" key="1">
    <citation type="submission" date="2018-09" db="EMBL/GenBank/DDBJ databases">
        <title>Metagenome Assembled Genomes from an Advanced Water Purification Facility.</title>
        <authorList>
            <person name="Stamps B.W."/>
            <person name="Spear J.R."/>
        </authorList>
    </citation>
    <scope>NUCLEOTIDE SEQUENCE [LARGE SCALE GENOMIC DNA]</scope>
    <source>
        <strain evidence="3">Bin_29_2</strain>
    </source>
</reference>
<feature type="region of interest" description="Disordered" evidence="2">
    <location>
        <begin position="48"/>
        <end position="72"/>
    </location>
</feature>
<dbReference type="Proteomes" id="UP000321797">
    <property type="component" value="Unassembled WGS sequence"/>
</dbReference>
<evidence type="ECO:0000313" key="3">
    <source>
        <dbReference type="EMBL" id="TXI50298.1"/>
    </source>
</evidence>
<name>A0A5C7XLS8_9MYCO</name>